<feature type="region of interest" description="Disordered" evidence="1">
    <location>
        <begin position="91"/>
        <end position="136"/>
    </location>
</feature>
<gene>
    <name evidence="2" type="ORF">QJS10_CPA09g01515</name>
</gene>
<reference evidence="2" key="1">
    <citation type="journal article" date="2023" name="Nat. Commun.">
        <title>Diploid and tetraploid genomes of Acorus and the evolution of monocots.</title>
        <authorList>
            <person name="Ma L."/>
            <person name="Liu K.W."/>
            <person name="Li Z."/>
            <person name="Hsiao Y.Y."/>
            <person name="Qi Y."/>
            <person name="Fu T."/>
            <person name="Tang G.D."/>
            <person name="Zhang D."/>
            <person name="Sun W.H."/>
            <person name="Liu D.K."/>
            <person name="Li Y."/>
            <person name="Chen G.Z."/>
            <person name="Liu X.D."/>
            <person name="Liao X.Y."/>
            <person name="Jiang Y.T."/>
            <person name="Yu X."/>
            <person name="Hao Y."/>
            <person name="Huang J."/>
            <person name="Zhao X.W."/>
            <person name="Ke S."/>
            <person name="Chen Y.Y."/>
            <person name="Wu W.L."/>
            <person name="Hsu J.L."/>
            <person name="Lin Y.F."/>
            <person name="Huang M.D."/>
            <person name="Li C.Y."/>
            <person name="Huang L."/>
            <person name="Wang Z.W."/>
            <person name="Zhao X."/>
            <person name="Zhong W.Y."/>
            <person name="Peng D.H."/>
            <person name="Ahmad S."/>
            <person name="Lan S."/>
            <person name="Zhang J.S."/>
            <person name="Tsai W.C."/>
            <person name="Van de Peer Y."/>
            <person name="Liu Z.J."/>
        </authorList>
    </citation>
    <scope>NUCLEOTIDE SEQUENCE</scope>
    <source>
        <strain evidence="2">CP</strain>
    </source>
</reference>
<dbReference type="AlphaFoldDB" id="A0AAV9E505"/>
<reference evidence="2" key="2">
    <citation type="submission" date="2023-06" db="EMBL/GenBank/DDBJ databases">
        <authorList>
            <person name="Ma L."/>
            <person name="Liu K.-W."/>
            <person name="Li Z."/>
            <person name="Hsiao Y.-Y."/>
            <person name="Qi Y."/>
            <person name="Fu T."/>
            <person name="Tang G."/>
            <person name="Zhang D."/>
            <person name="Sun W.-H."/>
            <person name="Liu D.-K."/>
            <person name="Li Y."/>
            <person name="Chen G.-Z."/>
            <person name="Liu X.-D."/>
            <person name="Liao X.-Y."/>
            <person name="Jiang Y.-T."/>
            <person name="Yu X."/>
            <person name="Hao Y."/>
            <person name="Huang J."/>
            <person name="Zhao X.-W."/>
            <person name="Ke S."/>
            <person name="Chen Y.-Y."/>
            <person name="Wu W.-L."/>
            <person name="Hsu J.-L."/>
            <person name="Lin Y.-F."/>
            <person name="Huang M.-D."/>
            <person name="Li C.-Y."/>
            <person name="Huang L."/>
            <person name="Wang Z.-W."/>
            <person name="Zhao X."/>
            <person name="Zhong W.-Y."/>
            <person name="Peng D.-H."/>
            <person name="Ahmad S."/>
            <person name="Lan S."/>
            <person name="Zhang J.-S."/>
            <person name="Tsai W.-C."/>
            <person name="Van De Peer Y."/>
            <person name="Liu Z.-J."/>
        </authorList>
    </citation>
    <scope>NUCLEOTIDE SEQUENCE</scope>
    <source>
        <strain evidence="2">CP</strain>
        <tissue evidence="2">Leaves</tissue>
    </source>
</reference>
<dbReference type="Proteomes" id="UP001180020">
    <property type="component" value="Unassembled WGS sequence"/>
</dbReference>
<name>A0AAV9E505_ACOCL</name>
<protein>
    <submittedName>
        <fullName evidence="2">Uncharacterized protein</fullName>
    </submittedName>
</protein>
<accession>A0AAV9E505</accession>
<organism evidence="2 3">
    <name type="scientific">Acorus calamus</name>
    <name type="common">Sweet flag</name>
    <dbReference type="NCBI Taxonomy" id="4465"/>
    <lineage>
        <taxon>Eukaryota</taxon>
        <taxon>Viridiplantae</taxon>
        <taxon>Streptophyta</taxon>
        <taxon>Embryophyta</taxon>
        <taxon>Tracheophyta</taxon>
        <taxon>Spermatophyta</taxon>
        <taxon>Magnoliopsida</taxon>
        <taxon>Liliopsida</taxon>
        <taxon>Acoraceae</taxon>
        <taxon>Acorus</taxon>
    </lineage>
</organism>
<evidence type="ECO:0000313" key="3">
    <source>
        <dbReference type="Proteomes" id="UP001180020"/>
    </source>
</evidence>
<dbReference type="EMBL" id="JAUJYO010000009">
    <property type="protein sequence ID" value="KAK1308665.1"/>
    <property type="molecule type" value="Genomic_DNA"/>
</dbReference>
<keyword evidence="3" id="KW-1185">Reference proteome</keyword>
<evidence type="ECO:0000256" key="1">
    <source>
        <dbReference type="SAM" id="MobiDB-lite"/>
    </source>
</evidence>
<sequence length="136" mass="15112">MRCVPWEWTGRQLATDPAPPLLQNDLNRAPTETHPPCSDQFACPIVEKQHHKLPYIFYIHLCAFEDHNVFDSQITQAPAGIIKRATAFARPTTPASHISAKEKKGASDVAAPTSRHSAQETWHWKNKCATDSGSSP</sequence>
<comment type="caution">
    <text evidence="2">The sequence shown here is derived from an EMBL/GenBank/DDBJ whole genome shotgun (WGS) entry which is preliminary data.</text>
</comment>
<evidence type="ECO:0000313" key="2">
    <source>
        <dbReference type="EMBL" id="KAK1308665.1"/>
    </source>
</evidence>
<proteinExistence type="predicted"/>